<evidence type="ECO:0000313" key="4">
    <source>
        <dbReference type="EMBL" id="MRH74645.1"/>
    </source>
</evidence>
<feature type="signal peptide" evidence="1">
    <location>
        <begin position="1"/>
        <end position="29"/>
    </location>
</feature>
<gene>
    <name evidence="3" type="ORF">GIY21_08450</name>
    <name evidence="4" type="ORF">GIY22_08445</name>
</gene>
<dbReference type="GO" id="GO:0006580">
    <property type="term" value="P:ethanolamine metabolic process"/>
    <property type="evidence" value="ECO:0007669"/>
    <property type="project" value="TreeGrafter"/>
</dbReference>
<feature type="domain" description="GP-PDE" evidence="2">
    <location>
        <begin position="58"/>
        <end position="166"/>
    </location>
</feature>
<dbReference type="Gene3D" id="3.20.20.190">
    <property type="entry name" value="Phosphatidylinositol (PI) phosphodiesterase"/>
    <property type="match status" value="1"/>
</dbReference>
<dbReference type="EMBL" id="WJPN01000005">
    <property type="protein sequence ID" value="MRH00313.1"/>
    <property type="molecule type" value="Genomic_DNA"/>
</dbReference>
<dbReference type="GO" id="GO:0005886">
    <property type="term" value="C:plasma membrane"/>
    <property type="evidence" value="ECO:0007669"/>
    <property type="project" value="TreeGrafter"/>
</dbReference>
<reference evidence="5 6" key="1">
    <citation type="submission" date="2019-11" db="EMBL/GenBank/DDBJ databases">
        <title>First report of rice panicle blight caused by Xanthomonas sp. in Iran.</title>
        <authorList>
            <person name="Mirghasempour S.A."/>
            <person name="Huang S."/>
            <person name="Brady C.L."/>
            <person name="Studholme D.J."/>
        </authorList>
    </citation>
    <scope>NUCLEOTIDE SEQUENCE [LARGE SCALE GENOMIC DNA]</scope>
    <source>
        <strain evidence="3 6">ASD011</strain>
        <strain evidence="5">SAM114</strain>
    </source>
</reference>
<dbReference type="PANTHER" id="PTHR46320">
    <property type="entry name" value="GLYCEROPHOSPHODIESTER PHOSPHODIESTERASE 1"/>
    <property type="match status" value="1"/>
</dbReference>
<dbReference type="PANTHER" id="PTHR46320:SF1">
    <property type="entry name" value="GLYCEROPHOSPHODIESTER PHOSPHODIESTERASE 1"/>
    <property type="match status" value="1"/>
</dbReference>
<dbReference type="RefSeq" id="WP_017911121.1">
    <property type="nucleotide sequence ID" value="NZ_CP132342.1"/>
</dbReference>
<dbReference type="Proteomes" id="UP000439314">
    <property type="component" value="Unassembled WGS sequence"/>
</dbReference>
<dbReference type="GO" id="GO:0008889">
    <property type="term" value="F:glycerophosphodiester phosphodiesterase activity"/>
    <property type="evidence" value="ECO:0007669"/>
    <property type="project" value="TreeGrafter"/>
</dbReference>
<accession>A0A6N7Q7G1</accession>
<dbReference type="Pfam" id="PF03009">
    <property type="entry name" value="GDPD"/>
    <property type="match status" value="1"/>
</dbReference>
<evidence type="ECO:0000313" key="5">
    <source>
        <dbReference type="Proteomes" id="UP000437931"/>
    </source>
</evidence>
<evidence type="ECO:0000313" key="6">
    <source>
        <dbReference type="Proteomes" id="UP000439314"/>
    </source>
</evidence>
<comment type="caution">
    <text evidence="3">The sequence shown here is derived from an EMBL/GenBank/DDBJ whole genome shotgun (WGS) entry which is preliminary data.</text>
</comment>
<dbReference type="GO" id="GO:0006644">
    <property type="term" value="P:phospholipid metabolic process"/>
    <property type="evidence" value="ECO:0007669"/>
    <property type="project" value="TreeGrafter"/>
</dbReference>
<protein>
    <submittedName>
        <fullName evidence="3">Glycerophosphodiester phosphodiesterase 1</fullName>
    </submittedName>
</protein>
<proteinExistence type="predicted"/>
<evidence type="ECO:0000313" key="3">
    <source>
        <dbReference type="EMBL" id="MRH00313.1"/>
    </source>
</evidence>
<dbReference type="GO" id="GO:0070291">
    <property type="term" value="P:N-acylethanolamine metabolic process"/>
    <property type="evidence" value="ECO:0007669"/>
    <property type="project" value="TreeGrafter"/>
</dbReference>
<sequence>MKLPKKPAKVLALALACASLATLSGMASAASNWNPQHILNVMKNPYQGNHADVVVISHRGLVGNGCAENSTCSILSTYNNNIEAIELDVKQASDGILWLFHDQNAGRVVYHEPGFYIFQPATNPKGWNPDISTLTSHDLVNSFLRDKNFAKTNDNPTSLAKALNTVVTYANHMVVVLDLKNLDAVSRAADQVHAFRMENQVVLKFSASLLPKTPSEITRFTKGVPFAPTIYAGDMDRLADGGYVGECGSGRGDTPACRVNAWINEARRQNGFAWLEIGNKQPRRGDPTAELLAENQAQKRAIGAFSPVPEYRLSSHDGQHYVRSNGTCCASLDDYLTRTKYFGNETADDRPDFRAQVTAGFTSIITDDPLGVIRANVPRNTARYN</sequence>
<feature type="chain" id="PRO_5026738406" evidence="1">
    <location>
        <begin position="30"/>
        <end position="385"/>
    </location>
</feature>
<evidence type="ECO:0000256" key="1">
    <source>
        <dbReference type="SAM" id="SignalP"/>
    </source>
</evidence>
<dbReference type="EMBL" id="WJPM01000005">
    <property type="protein sequence ID" value="MRH74645.1"/>
    <property type="molecule type" value="Genomic_DNA"/>
</dbReference>
<organism evidence="3 6">
    <name type="scientific">Xanthomonas sontii</name>
    <dbReference type="NCBI Taxonomy" id="2650745"/>
    <lineage>
        <taxon>Bacteria</taxon>
        <taxon>Pseudomonadati</taxon>
        <taxon>Pseudomonadota</taxon>
        <taxon>Gammaproteobacteria</taxon>
        <taxon>Lysobacterales</taxon>
        <taxon>Lysobacteraceae</taxon>
        <taxon>Xanthomonas</taxon>
    </lineage>
</organism>
<dbReference type="InterPro" id="IPR030395">
    <property type="entry name" value="GP_PDE_dom"/>
</dbReference>
<evidence type="ECO:0000259" key="2">
    <source>
        <dbReference type="Pfam" id="PF03009"/>
    </source>
</evidence>
<dbReference type="Proteomes" id="UP000437931">
    <property type="component" value="Unassembled WGS sequence"/>
</dbReference>
<name>A0A6N7Q7G1_9XANT</name>
<dbReference type="AlphaFoldDB" id="A0A6N7Q7G1"/>
<dbReference type="SUPFAM" id="SSF51695">
    <property type="entry name" value="PLC-like phosphodiesterases"/>
    <property type="match status" value="1"/>
</dbReference>
<dbReference type="InterPro" id="IPR017946">
    <property type="entry name" value="PLC-like_Pdiesterase_TIM-brl"/>
</dbReference>
<keyword evidence="1" id="KW-0732">Signal</keyword>
<reference evidence="4" key="2">
    <citation type="journal article" date="2020" name="Plant Dis.">
        <title>A Grain Rot of Rice in Iran Caused by a Xanthomonas Strain Closely Related to X. sacchari.</title>
        <authorList>
            <person name="Mirghasempour S.A."/>
            <person name="Huang S."/>
            <person name="Studholme D.J."/>
            <person name="Brady C.L."/>
        </authorList>
    </citation>
    <scope>NUCLEOTIDE SEQUENCE</scope>
    <source>
        <strain evidence="4">SAM114</strain>
    </source>
</reference>
<keyword evidence="5" id="KW-1185">Reference proteome</keyword>